<dbReference type="RefSeq" id="WP_127336639.1">
    <property type="nucleotide sequence ID" value="NZ_QWDM01000001.1"/>
</dbReference>
<reference evidence="4" key="1">
    <citation type="journal article" date="2019" name="Syst. Appl. Microbiol.">
        <title>Flavobacterium circumlabens sp. nov. and Flavobacterium cupreum sp. nov., two psychrotrophic species isolated from Antarctic environmental samples.</title>
        <authorList>
            <person name="Kralova S."/>
            <person name="Busse H.-J."/>
            <person name="Svec P."/>
            <person name="Maslanova I."/>
            <person name="Stankova E."/>
            <person name="Bartak M."/>
            <person name="Sedlacek I."/>
        </authorList>
    </citation>
    <scope>NUCLEOTIDE SEQUENCE [LARGE SCALE GENOMIC DNA]</scope>
    <source>
        <strain evidence="4">CCM 8825</strain>
    </source>
</reference>
<dbReference type="OrthoDB" id="6381507at2"/>
<dbReference type="PANTHER" id="PTHR33886:SF8">
    <property type="entry name" value="UNSATURATED RHAMNOGALACTURONAN HYDROLASE (EUROFUNG)"/>
    <property type="match status" value="1"/>
</dbReference>
<dbReference type="InterPro" id="IPR012341">
    <property type="entry name" value="6hp_glycosidase-like_sf"/>
</dbReference>
<dbReference type="GO" id="GO:0005975">
    <property type="term" value="P:carbohydrate metabolic process"/>
    <property type="evidence" value="ECO:0007669"/>
    <property type="project" value="InterPro"/>
</dbReference>
<gene>
    <name evidence="3" type="ORF">D0817_01640</name>
</gene>
<dbReference type="PANTHER" id="PTHR33886">
    <property type="entry name" value="UNSATURATED RHAMNOGALACTURONAN HYDROLASE (EUROFUNG)"/>
    <property type="match status" value="1"/>
</dbReference>
<evidence type="ECO:0000313" key="3">
    <source>
        <dbReference type="EMBL" id="RUT72340.1"/>
    </source>
</evidence>
<proteinExistence type="predicted"/>
<evidence type="ECO:0000256" key="2">
    <source>
        <dbReference type="SAM" id="SignalP"/>
    </source>
</evidence>
<accession>A0A434ADA1</accession>
<dbReference type="InterPro" id="IPR052043">
    <property type="entry name" value="PolySaccharide_Degr_Enz"/>
</dbReference>
<dbReference type="SUPFAM" id="SSF48208">
    <property type="entry name" value="Six-hairpin glycosidases"/>
    <property type="match status" value="1"/>
</dbReference>
<dbReference type="EMBL" id="QWDM01000001">
    <property type="protein sequence ID" value="RUT72340.1"/>
    <property type="molecule type" value="Genomic_DNA"/>
</dbReference>
<dbReference type="AlphaFoldDB" id="A0A434ADA1"/>
<name>A0A434ADA1_9FLAO</name>
<dbReference type="Gene3D" id="1.50.10.10">
    <property type="match status" value="1"/>
</dbReference>
<evidence type="ECO:0000256" key="1">
    <source>
        <dbReference type="ARBA" id="ARBA00022801"/>
    </source>
</evidence>
<feature type="chain" id="PRO_5019453231" evidence="2">
    <location>
        <begin position="29"/>
        <end position="406"/>
    </location>
</feature>
<dbReference type="PROSITE" id="PS51257">
    <property type="entry name" value="PROKAR_LIPOPROTEIN"/>
    <property type="match status" value="1"/>
</dbReference>
<comment type="caution">
    <text evidence="3">The sequence shown here is derived from an EMBL/GenBank/DDBJ whole genome shotgun (WGS) entry which is preliminary data.</text>
</comment>
<dbReference type="Pfam" id="PF07470">
    <property type="entry name" value="Glyco_hydro_88"/>
    <property type="match status" value="1"/>
</dbReference>
<keyword evidence="1 3" id="KW-0378">Hydrolase</keyword>
<keyword evidence="4" id="KW-1185">Reference proteome</keyword>
<evidence type="ECO:0000313" key="4">
    <source>
        <dbReference type="Proteomes" id="UP000288102"/>
    </source>
</evidence>
<dbReference type="Proteomes" id="UP000288102">
    <property type="component" value="Unassembled WGS sequence"/>
</dbReference>
<organism evidence="3 4">
    <name type="scientific">Flavobacterium cupreum</name>
    <dbReference type="NCBI Taxonomy" id="2133766"/>
    <lineage>
        <taxon>Bacteria</taxon>
        <taxon>Pseudomonadati</taxon>
        <taxon>Bacteroidota</taxon>
        <taxon>Flavobacteriia</taxon>
        <taxon>Flavobacteriales</taxon>
        <taxon>Flavobacteriaceae</taxon>
        <taxon>Flavobacterium</taxon>
    </lineage>
</organism>
<feature type="signal peptide" evidence="2">
    <location>
        <begin position="1"/>
        <end position="28"/>
    </location>
</feature>
<dbReference type="GO" id="GO:0016787">
    <property type="term" value="F:hydrolase activity"/>
    <property type="evidence" value="ECO:0007669"/>
    <property type="project" value="UniProtKB-KW"/>
</dbReference>
<keyword evidence="2" id="KW-0732">Signal</keyword>
<dbReference type="InterPro" id="IPR010905">
    <property type="entry name" value="Glyco_hydro_88"/>
</dbReference>
<sequence>MMHYRKKNYCIAVLITGFLLFSCSRLTAQQTSSPAVVISKDLKWSERMALSIRKRDPKAWQIDNNEKTKWDYKLGLVMTSFEKLYEATHNPLYANYIKDYAETVINSSGGILNYKLEDYNIDNINAGKMLFDLYARTKDDRYLTALKTLRKQLETHPRTNSGGFWHKKIYPNQMWLDGLYMGTPFYARYTAAFEGGKDFDDIAKQFEQIQLHTLDPKTGLLFHAWDESKQMDWASKQTGTSPNFWSRSIGWYMMALVDVLDYMPKDHSKRKELIQYLNEIAKAVANYQDETGLWYQVTDAGKKEGNYLEASGSEMFVYAFAKGANKGYLPARYKKLANKGFDGIIKKLITVDADGEIHITQVCASAGLGGNPYRDGSYEYYIREKIKTDNSHGLGPFILAALELKK</sequence>
<protein>
    <submittedName>
        <fullName evidence="3">Glycoside hydrolase family 88 protein</fullName>
    </submittedName>
</protein>
<dbReference type="InterPro" id="IPR008928">
    <property type="entry name" value="6-hairpin_glycosidase_sf"/>
</dbReference>